<evidence type="ECO:0000313" key="1">
    <source>
        <dbReference type="Proteomes" id="UP000887581"/>
    </source>
</evidence>
<dbReference type="Proteomes" id="UP000887581">
    <property type="component" value="Unplaced"/>
</dbReference>
<sequence length="109" mass="12615">MGWRIDLLRWLVQEGWPPWPCLFRASFSVSSPGDEDMLATCREMGRKCQGRLGSISTFKSDVLPRQRNACCQGSYNMKYMYHIASSLVRQGARGMWERKFMKINLQNCG</sequence>
<protein>
    <submittedName>
        <fullName evidence="2">Uncharacterized protein</fullName>
    </submittedName>
</protein>
<accession>A0A915PIB2</accession>
<keyword evidence="1" id="KW-1185">Reference proteome</keyword>
<dbReference type="AlphaFoldDB" id="A0A915PIB2"/>
<dbReference type="WBParaSite" id="sdigi.contig106.g4436.t1">
    <property type="protein sequence ID" value="sdigi.contig106.g4436.t1"/>
    <property type="gene ID" value="sdigi.contig106.g4436"/>
</dbReference>
<organism evidence="1 2">
    <name type="scientific">Setaria digitata</name>
    <dbReference type="NCBI Taxonomy" id="48799"/>
    <lineage>
        <taxon>Eukaryota</taxon>
        <taxon>Metazoa</taxon>
        <taxon>Ecdysozoa</taxon>
        <taxon>Nematoda</taxon>
        <taxon>Chromadorea</taxon>
        <taxon>Rhabditida</taxon>
        <taxon>Spirurina</taxon>
        <taxon>Spiruromorpha</taxon>
        <taxon>Filarioidea</taxon>
        <taxon>Setariidae</taxon>
        <taxon>Setaria</taxon>
    </lineage>
</organism>
<proteinExistence type="predicted"/>
<evidence type="ECO:0000313" key="2">
    <source>
        <dbReference type="WBParaSite" id="sdigi.contig106.g4436.t1"/>
    </source>
</evidence>
<reference evidence="2" key="1">
    <citation type="submission" date="2022-11" db="UniProtKB">
        <authorList>
            <consortium name="WormBaseParasite"/>
        </authorList>
    </citation>
    <scope>IDENTIFICATION</scope>
</reference>
<name>A0A915PIB2_9BILA</name>